<organism evidence="2 3">
    <name type="scientific">Streptomyces buecherae</name>
    <dbReference type="NCBI Taxonomy" id="2763006"/>
    <lineage>
        <taxon>Bacteria</taxon>
        <taxon>Bacillati</taxon>
        <taxon>Actinomycetota</taxon>
        <taxon>Actinomycetes</taxon>
        <taxon>Kitasatosporales</taxon>
        <taxon>Streptomycetaceae</taxon>
        <taxon>Streptomyces</taxon>
    </lineage>
</organism>
<evidence type="ECO:0000256" key="1">
    <source>
        <dbReference type="SAM" id="Phobius"/>
    </source>
</evidence>
<evidence type="ECO:0000313" key="2">
    <source>
        <dbReference type="EMBL" id="QKW54055.1"/>
    </source>
</evidence>
<name>A0A7H8NI03_9ACTN</name>
<keyword evidence="1" id="KW-1133">Transmembrane helix</keyword>
<sequence length="285" mass="30696">MDWHRVLLLWCAACAGWALVGYGRSLAGVTRAQRAVRVWGRIASVRTPAHGDPGTAGIPVVIAFPDPATGREHTLPYTAEGGLQLNTVWVGREVAVLHPPGQPQRFQVTYDLADGRHGRAWPHFAVFLLYAGLVTELALRHGYPWALLCAGGPLTVLMVFVLRNEVSLARREAARLAGAVSVPGRVVAVQETTHEDGESEWTSHNPVLTFTTREGTLVTARPQPALADPARAYGRVVTVHYAPGHPEVFTLDLAASRRSRVRSVVFVIVSLSLCAATTVAGAVMV</sequence>
<protein>
    <submittedName>
        <fullName evidence="2">DUF3592 domain-containing protein</fullName>
    </submittedName>
</protein>
<feature type="transmembrane region" description="Helical" evidence="1">
    <location>
        <begin position="145"/>
        <end position="162"/>
    </location>
</feature>
<dbReference type="RefSeq" id="WP_176165759.1">
    <property type="nucleotide sequence ID" value="NZ_CP054929.1"/>
</dbReference>
<dbReference type="EMBL" id="CP054929">
    <property type="protein sequence ID" value="QKW54055.1"/>
    <property type="molecule type" value="Genomic_DNA"/>
</dbReference>
<proteinExistence type="predicted"/>
<feature type="transmembrane region" description="Helical" evidence="1">
    <location>
        <begin position="120"/>
        <end position="139"/>
    </location>
</feature>
<keyword evidence="1" id="KW-0812">Transmembrane</keyword>
<accession>A0A7H8NI03</accession>
<feature type="transmembrane region" description="Helical" evidence="1">
    <location>
        <begin position="6"/>
        <end position="27"/>
    </location>
</feature>
<gene>
    <name evidence="2" type="ORF">HUT08_35850</name>
</gene>
<keyword evidence="1" id="KW-0472">Membrane</keyword>
<evidence type="ECO:0000313" key="3">
    <source>
        <dbReference type="Proteomes" id="UP000509303"/>
    </source>
</evidence>
<feature type="transmembrane region" description="Helical" evidence="1">
    <location>
        <begin position="264"/>
        <end position="284"/>
    </location>
</feature>
<reference evidence="2 3" key="1">
    <citation type="submission" date="2020-06" db="EMBL/GenBank/DDBJ databases">
        <title>Genome mining for natural products.</title>
        <authorList>
            <person name="Zhang B."/>
            <person name="Shi J."/>
            <person name="Ge H."/>
        </authorList>
    </citation>
    <scope>NUCLEOTIDE SEQUENCE [LARGE SCALE GENOMIC DNA]</scope>
    <source>
        <strain evidence="2 3">NA00687</strain>
    </source>
</reference>
<dbReference type="AlphaFoldDB" id="A0A7H8NI03"/>
<keyword evidence="3" id="KW-1185">Reference proteome</keyword>
<dbReference type="Proteomes" id="UP000509303">
    <property type="component" value="Chromosome"/>
</dbReference>